<keyword evidence="3" id="KW-1185">Reference proteome</keyword>
<sequence length="350" mass="40043">MPEGMSPKGRNLVVNLDGTSNQYGTNNTNVIELFSRIAASNEQLKYYNSGIGTYARPSWRSWGYAKQIMENWVDLAIAWNFETVLIGAYRWLSDQYQEGDRIFLFGAYQVRALAGMIEKIGLIHRGNEEQIPFAYELYADDSVTKDKAAHFKKTFSVKNVRVHFIGVWDSVSSIGLVRGAELPLVGSCDHVCVFRHALALDECRVKFMPECMARPDRPLPLNAKEVWFPGSHSDLNLQSIPLLWMEREALFAGLHLQQSNIGSWEIRHLELEVPFDSLGRFSGWRILEYLPIPRESPTNPSRVTWYVDFDIPCLDAYRPLGSHIFVKADPYCQGRRSTHRSHFAKKATHQ</sequence>
<dbReference type="PANTHER" id="PTHR33840">
    <property type="match status" value="1"/>
</dbReference>
<organism evidence="2 3">
    <name type="scientific">Athelia psychrophila</name>
    <dbReference type="NCBI Taxonomy" id="1759441"/>
    <lineage>
        <taxon>Eukaryota</taxon>
        <taxon>Fungi</taxon>
        <taxon>Dikarya</taxon>
        <taxon>Basidiomycota</taxon>
        <taxon>Agaricomycotina</taxon>
        <taxon>Agaricomycetes</taxon>
        <taxon>Agaricomycetidae</taxon>
        <taxon>Atheliales</taxon>
        <taxon>Atheliaceae</taxon>
        <taxon>Athelia</taxon>
    </lineage>
</organism>
<evidence type="ECO:0000313" key="2">
    <source>
        <dbReference type="EMBL" id="KZP15074.1"/>
    </source>
</evidence>
<dbReference type="InterPro" id="IPR018712">
    <property type="entry name" value="Tle1-like_cat"/>
</dbReference>
<evidence type="ECO:0000313" key="3">
    <source>
        <dbReference type="Proteomes" id="UP000076532"/>
    </source>
</evidence>
<dbReference type="AlphaFoldDB" id="A0A166DU75"/>
<feature type="domain" description="T6SS Phospholipase effector Tle1-like catalytic" evidence="1">
    <location>
        <begin position="10"/>
        <end position="245"/>
    </location>
</feature>
<name>A0A166DU75_9AGAM</name>
<proteinExistence type="predicted"/>
<dbReference type="STRING" id="436010.A0A166DU75"/>
<evidence type="ECO:0000259" key="1">
    <source>
        <dbReference type="Pfam" id="PF09994"/>
    </source>
</evidence>
<gene>
    <name evidence="2" type="ORF">FIBSPDRAFT_912646</name>
</gene>
<dbReference type="OrthoDB" id="538223at2759"/>
<protein>
    <recommendedName>
        <fullName evidence="1">T6SS Phospholipase effector Tle1-like catalytic domain-containing protein</fullName>
    </recommendedName>
</protein>
<accession>A0A166DU75</accession>
<dbReference type="EMBL" id="KV417609">
    <property type="protein sequence ID" value="KZP15074.1"/>
    <property type="molecule type" value="Genomic_DNA"/>
</dbReference>
<dbReference type="Proteomes" id="UP000076532">
    <property type="component" value="Unassembled WGS sequence"/>
</dbReference>
<reference evidence="2 3" key="1">
    <citation type="journal article" date="2016" name="Mol. Biol. Evol.">
        <title>Comparative Genomics of Early-Diverging Mushroom-Forming Fungi Provides Insights into the Origins of Lignocellulose Decay Capabilities.</title>
        <authorList>
            <person name="Nagy L.G."/>
            <person name="Riley R."/>
            <person name="Tritt A."/>
            <person name="Adam C."/>
            <person name="Daum C."/>
            <person name="Floudas D."/>
            <person name="Sun H."/>
            <person name="Yadav J.S."/>
            <person name="Pangilinan J."/>
            <person name="Larsson K.H."/>
            <person name="Matsuura K."/>
            <person name="Barry K."/>
            <person name="Labutti K."/>
            <person name="Kuo R."/>
            <person name="Ohm R.A."/>
            <person name="Bhattacharya S.S."/>
            <person name="Shirouzu T."/>
            <person name="Yoshinaga Y."/>
            <person name="Martin F.M."/>
            <person name="Grigoriev I.V."/>
            <person name="Hibbett D.S."/>
        </authorList>
    </citation>
    <scope>NUCLEOTIDE SEQUENCE [LARGE SCALE GENOMIC DNA]</scope>
    <source>
        <strain evidence="2 3">CBS 109695</strain>
    </source>
</reference>
<dbReference type="Pfam" id="PF09994">
    <property type="entry name" value="T6SS_Tle1-like_cat"/>
    <property type="match status" value="1"/>
</dbReference>
<dbReference type="PANTHER" id="PTHR33840:SF2">
    <property type="entry name" value="TLE1 PHOSPHOLIPASE DOMAIN-CONTAINING PROTEIN"/>
    <property type="match status" value="1"/>
</dbReference>